<evidence type="ECO:0000313" key="1">
    <source>
        <dbReference type="EMBL" id="KAK4004061.1"/>
    </source>
</evidence>
<dbReference type="EMBL" id="JAOYFB010000001">
    <property type="protein sequence ID" value="KAK4004061.1"/>
    <property type="molecule type" value="Genomic_DNA"/>
</dbReference>
<dbReference type="Proteomes" id="UP001234178">
    <property type="component" value="Unassembled WGS sequence"/>
</dbReference>
<proteinExistence type="predicted"/>
<sequence length="118" mass="13529">MTQLDGCCSLEQHVPTSAAFHEQRLLSFTQLGHQRGSDCTGRLRTTVLSNTHQNLNFYLLSDFRIQKKKLIRVFEYRPTVNTAVLLSANTISQILVRRECYTYQTGISVACSRKMRDT</sequence>
<evidence type="ECO:0000313" key="2">
    <source>
        <dbReference type="Proteomes" id="UP001234178"/>
    </source>
</evidence>
<protein>
    <submittedName>
        <fullName evidence="1">Uncharacterized protein</fullName>
    </submittedName>
</protein>
<comment type="caution">
    <text evidence="1">The sequence shown here is derived from an EMBL/GenBank/DDBJ whole genome shotgun (WGS) entry which is preliminary data.</text>
</comment>
<name>A0ABQ9YU25_9CRUS</name>
<reference evidence="1 2" key="1">
    <citation type="journal article" date="2023" name="Nucleic Acids Res.">
        <title>The hologenome of Daphnia magna reveals possible DNA methylation and microbiome-mediated evolution of the host genome.</title>
        <authorList>
            <person name="Chaturvedi A."/>
            <person name="Li X."/>
            <person name="Dhandapani V."/>
            <person name="Marshall H."/>
            <person name="Kissane S."/>
            <person name="Cuenca-Cambronero M."/>
            <person name="Asole G."/>
            <person name="Calvet F."/>
            <person name="Ruiz-Romero M."/>
            <person name="Marangio P."/>
            <person name="Guigo R."/>
            <person name="Rago D."/>
            <person name="Mirbahai L."/>
            <person name="Eastwood N."/>
            <person name="Colbourne J.K."/>
            <person name="Zhou J."/>
            <person name="Mallon E."/>
            <person name="Orsini L."/>
        </authorList>
    </citation>
    <scope>NUCLEOTIDE SEQUENCE [LARGE SCALE GENOMIC DNA]</scope>
    <source>
        <strain evidence="1">LRV0_1</strain>
    </source>
</reference>
<organism evidence="1 2">
    <name type="scientific">Daphnia magna</name>
    <dbReference type="NCBI Taxonomy" id="35525"/>
    <lineage>
        <taxon>Eukaryota</taxon>
        <taxon>Metazoa</taxon>
        <taxon>Ecdysozoa</taxon>
        <taxon>Arthropoda</taxon>
        <taxon>Crustacea</taxon>
        <taxon>Branchiopoda</taxon>
        <taxon>Diplostraca</taxon>
        <taxon>Cladocera</taxon>
        <taxon>Anomopoda</taxon>
        <taxon>Daphniidae</taxon>
        <taxon>Daphnia</taxon>
    </lineage>
</organism>
<accession>A0ABQ9YU25</accession>
<gene>
    <name evidence="1" type="ORF">OUZ56_005804</name>
</gene>
<keyword evidence="2" id="KW-1185">Reference proteome</keyword>